<feature type="compositionally biased region" description="Basic and acidic residues" evidence="13">
    <location>
        <begin position="164"/>
        <end position="173"/>
    </location>
</feature>
<dbReference type="PROSITE" id="PS50294">
    <property type="entry name" value="WD_REPEATS_REGION"/>
    <property type="match status" value="1"/>
</dbReference>
<dbReference type="PANTHER" id="PTHR15052">
    <property type="entry name" value="RNA POLYMERASE III TRANSCRIPTION INITIATION FACTOR COMPLEX SUBUNIT"/>
    <property type="match status" value="1"/>
</dbReference>
<organism evidence="14 15">
    <name type="scientific">Tursiops truncatus</name>
    <name type="common">Atlantic bottle-nosed dolphin</name>
    <name type="synonym">Delphinus truncatus</name>
    <dbReference type="NCBI Taxonomy" id="9739"/>
    <lineage>
        <taxon>Eukaryota</taxon>
        <taxon>Metazoa</taxon>
        <taxon>Chordata</taxon>
        <taxon>Craniata</taxon>
        <taxon>Vertebrata</taxon>
        <taxon>Euteleostomi</taxon>
        <taxon>Mammalia</taxon>
        <taxon>Eutheria</taxon>
        <taxon>Laurasiatheria</taxon>
        <taxon>Artiodactyla</taxon>
        <taxon>Whippomorpha</taxon>
        <taxon>Cetacea</taxon>
        <taxon>Odontoceti</taxon>
        <taxon>Delphinidae</taxon>
        <taxon>Tursiops</taxon>
    </lineage>
</organism>
<comment type="subcellular location">
    <subcellularLocation>
        <location evidence="1">Nucleus</location>
    </subcellularLocation>
</comment>
<keyword evidence="14" id="KW-1185">Reference proteome</keyword>
<comment type="subunit">
    <text evidence="8">Part of the TFIIIC subcomplex TFIIIC2, consisting of six subunits, GTF3C1, GTF3C2, GTF3C3, GTF3C4, GTF3C5 and GTF3C6.</text>
</comment>
<feature type="compositionally biased region" description="Low complexity" evidence="13">
    <location>
        <begin position="213"/>
        <end position="222"/>
    </location>
</feature>
<feature type="region of interest" description="Disordered" evidence="13">
    <location>
        <begin position="205"/>
        <end position="297"/>
    </location>
</feature>
<dbReference type="PROSITE" id="PS50082">
    <property type="entry name" value="WD_REPEATS_2"/>
    <property type="match status" value="1"/>
</dbReference>
<reference evidence="15" key="1">
    <citation type="submission" date="2025-08" db="UniProtKB">
        <authorList>
            <consortium name="RefSeq"/>
        </authorList>
    </citation>
    <scope>IDENTIFICATION</scope>
    <source>
        <tissue evidence="15">Spleen</tissue>
    </source>
</reference>
<evidence type="ECO:0000313" key="14">
    <source>
        <dbReference type="Proteomes" id="UP000245320"/>
    </source>
</evidence>
<feature type="region of interest" description="Disordered" evidence="13">
    <location>
        <begin position="37"/>
        <end position="187"/>
    </location>
</feature>
<dbReference type="InterPro" id="IPR036322">
    <property type="entry name" value="WD40_repeat_dom_sf"/>
</dbReference>
<evidence type="ECO:0000256" key="10">
    <source>
        <dbReference type="ARBA" id="ARBA00077594"/>
    </source>
</evidence>
<dbReference type="Pfam" id="PF00400">
    <property type="entry name" value="WD40"/>
    <property type="match status" value="1"/>
</dbReference>
<dbReference type="PANTHER" id="PTHR15052:SF2">
    <property type="entry name" value="GENERAL TRANSCRIPTION FACTOR 3C POLYPEPTIDE 2"/>
    <property type="match status" value="1"/>
</dbReference>
<evidence type="ECO:0000256" key="7">
    <source>
        <dbReference type="ARBA" id="ARBA00053668"/>
    </source>
</evidence>
<evidence type="ECO:0000256" key="9">
    <source>
        <dbReference type="ARBA" id="ARBA00069550"/>
    </source>
</evidence>
<evidence type="ECO:0000256" key="11">
    <source>
        <dbReference type="ARBA" id="ARBA00080928"/>
    </source>
</evidence>
<feature type="compositionally biased region" description="Low complexity" evidence="13">
    <location>
        <begin position="150"/>
        <end position="160"/>
    </location>
</feature>
<evidence type="ECO:0000256" key="1">
    <source>
        <dbReference type="ARBA" id="ARBA00004123"/>
    </source>
</evidence>
<evidence type="ECO:0000256" key="8">
    <source>
        <dbReference type="ARBA" id="ARBA00063334"/>
    </source>
</evidence>
<evidence type="ECO:0000256" key="5">
    <source>
        <dbReference type="ARBA" id="ARBA00023163"/>
    </source>
</evidence>
<dbReference type="InterPro" id="IPR001680">
    <property type="entry name" value="WD40_rpt"/>
</dbReference>
<evidence type="ECO:0000256" key="4">
    <source>
        <dbReference type="ARBA" id="ARBA00022737"/>
    </source>
</evidence>
<feature type="repeat" description="WD" evidence="12">
    <location>
        <begin position="618"/>
        <end position="653"/>
    </location>
</feature>
<dbReference type="FunFam" id="2.130.10.10:FF:000311">
    <property type="entry name" value="general transcription factor 3C polypeptide 2"/>
    <property type="match status" value="1"/>
</dbReference>
<dbReference type="InterPro" id="IPR052416">
    <property type="entry name" value="GTF3C_component"/>
</dbReference>
<keyword evidence="2" id="KW-0597">Phosphoprotein</keyword>
<dbReference type="InParanoid" id="A0A6J3PXD3"/>
<dbReference type="RefSeq" id="XP_033694729.1">
    <property type="nucleotide sequence ID" value="XM_033838838.1"/>
</dbReference>
<evidence type="ECO:0000256" key="2">
    <source>
        <dbReference type="ARBA" id="ARBA00022553"/>
    </source>
</evidence>
<proteinExistence type="predicted"/>
<dbReference type="Proteomes" id="UP000245320">
    <property type="component" value="Chromosome 14"/>
</dbReference>
<feature type="compositionally biased region" description="Basic and acidic residues" evidence="13">
    <location>
        <begin position="65"/>
        <end position="81"/>
    </location>
</feature>
<dbReference type="Gene3D" id="2.130.10.10">
    <property type="entry name" value="YVTN repeat-like/Quinoprotein amine dehydrogenase"/>
    <property type="match status" value="2"/>
</dbReference>
<dbReference type="SMART" id="SM00320">
    <property type="entry name" value="WD40"/>
    <property type="match status" value="4"/>
</dbReference>
<keyword evidence="5" id="KW-0804">Transcription</keyword>
<evidence type="ECO:0000256" key="13">
    <source>
        <dbReference type="SAM" id="MobiDB-lite"/>
    </source>
</evidence>
<evidence type="ECO:0000313" key="15">
    <source>
        <dbReference type="RefSeq" id="XP_033694729.1"/>
    </source>
</evidence>
<sequence length="920" mass="101943">MDPYGVGCVALEEAGPVGNMTVVDSPGQEVLKQLDVKASSETTSVEASVETSLSTPLPGFEDSLDERRLPPEQETLSRLEQQDLSSEMSKVPKPRASKPGPKRGGRTRKGPKRPQQPNSPSAPRVPGLLDQSNPLSTPMPKKRGRKSKADLLLLKLSKGLDQPESPHPKRPPEDFETPPGERPRRRAAQVALLYLQELAEELSTALPAPVSCPESPKVSSPTKPKKNQQQAACHYGEEEDDTARDEDFVLQVEAEDGEESEAPSESSSDPEPTVPRSTARASTSGKQKPHCRGVAPNGLPNHIMAPVWKCLHLTKDLREQKHSYWEFAEWIPLAWKWQLLSELEAAHYLPQEEKSPLFSVQREGLPEDGTLYRINRFSSITAHPERWDVSFFTGGPLWALDWCPVPEGAAASQYVALFSSPDMNETHPLSQLYSGPGLLQLWDLGTLQQESCPGNRAHFVYGIACDHGCIWDLKFCPSGAWELPGTPRKAPLLPRLGLLALACSDGKVLLFSLPHPEALLAQQPLDRRQECLFTYAVKPAIYKVQCVATLQVGSMQASDPSECGQCLSLAWIPTRPHHHLAAGYYNGMVVFWNLPTNSPLQRIRLSDGSLKLYPFQCFLAHDQAVRTLQWCKANSHFLVSAGSDRKIKFWDLRRPYEPINSIKRFLSTELAWLLPYNGVTVAQDNCYASYGLCGIHYIDAGYLGFKAYFTAPRKGTVWSLSGSDWLGTIAAGDISGELIAAILPDMALNPINVKRPVDRRFPIYKADLMPYQDSPEGQDHSSASSGAPNPPKARTYAETVNHHYLLFQDTDLSSFHGLPHREPMLRMQEGEGQTRLCLDRLQLEAIHKVRFSPNLDSYGWLVSGGQSGLVRIHFVRALTCPLGHRMQLESRAHFNAMFQPASPTKGPGFPPTSHRLLPGP</sequence>
<feature type="compositionally biased region" description="Low complexity" evidence="13">
    <location>
        <begin position="39"/>
        <end position="55"/>
    </location>
</feature>
<feature type="compositionally biased region" description="Basic residues" evidence="13">
    <location>
        <begin position="92"/>
        <end position="112"/>
    </location>
</feature>
<feature type="compositionally biased region" description="Polar residues" evidence="13">
    <location>
        <begin position="275"/>
        <end position="286"/>
    </location>
</feature>
<dbReference type="FunCoup" id="A0A6J3PXD3">
    <property type="interactions" value="3747"/>
</dbReference>
<dbReference type="InterPro" id="IPR015943">
    <property type="entry name" value="WD40/YVTN_repeat-like_dom_sf"/>
</dbReference>
<dbReference type="InterPro" id="IPR019775">
    <property type="entry name" value="WD40_repeat_CS"/>
</dbReference>
<keyword evidence="6" id="KW-0539">Nucleus</keyword>
<feature type="region of interest" description="Disordered" evidence="13">
    <location>
        <begin position="899"/>
        <end position="920"/>
    </location>
</feature>
<evidence type="ECO:0000256" key="6">
    <source>
        <dbReference type="ARBA" id="ARBA00023242"/>
    </source>
</evidence>
<dbReference type="GO" id="GO:0005634">
    <property type="term" value="C:nucleus"/>
    <property type="evidence" value="ECO:0007669"/>
    <property type="project" value="UniProtKB-SubCell"/>
</dbReference>
<dbReference type="GO" id="GO:0006383">
    <property type="term" value="P:transcription by RNA polymerase III"/>
    <property type="evidence" value="ECO:0007669"/>
    <property type="project" value="TreeGrafter"/>
</dbReference>
<keyword evidence="4" id="KW-0677">Repeat</keyword>
<evidence type="ECO:0000256" key="12">
    <source>
        <dbReference type="PROSITE-ProRule" id="PRU00221"/>
    </source>
</evidence>
<dbReference type="OrthoDB" id="4703at2759"/>
<dbReference type="SUPFAM" id="SSF50978">
    <property type="entry name" value="WD40 repeat-like"/>
    <property type="match status" value="1"/>
</dbReference>
<dbReference type="PROSITE" id="PS00678">
    <property type="entry name" value="WD_REPEATS_1"/>
    <property type="match status" value="1"/>
</dbReference>
<feature type="region of interest" description="Disordered" evidence="13">
    <location>
        <begin position="773"/>
        <end position="794"/>
    </location>
</feature>
<dbReference type="CTD" id="2976"/>
<comment type="function">
    <text evidence="7">Required for RNA polymerase III-mediated transcription. Component of TFIIIC that initiates transcription complex assembly on tRNA and is required for transcription of 5S rRNA and other stable nuclear and cytoplasmic RNAs. May play a direct role in stabilizing interactions of TFIIIC2 with TFIIIC1.</text>
</comment>
<protein>
    <recommendedName>
        <fullName evidence="9">General transcription factor 3C polypeptide 2</fullName>
    </recommendedName>
    <alternativeName>
        <fullName evidence="10">TF3C-beta</fullName>
    </alternativeName>
    <alternativeName>
        <fullName evidence="11">Transcription factor IIIC subunit beta</fullName>
    </alternativeName>
</protein>
<keyword evidence="3 12" id="KW-0853">WD repeat</keyword>
<evidence type="ECO:0000256" key="3">
    <source>
        <dbReference type="ARBA" id="ARBA00022574"/>
    </source>
</evidence>
<feature type="compositionally biased region" description="Acidic residues" evidence="13">
    <location>
        <begin position="253"/>
        <end position="262"/>
    </location>
</feature>
<dbReference type="AlphaFoldDB" id="A0A6J3PXD3"/>
<name>A0A6J3PXD3_TURTR</name>
<gene>
    <name evidence="15" type="primary">GTF3C2</name>
</gene>
<dbReference type="GO" id="GO:0000127">
    <property type="term" value="C:transcription factor TFIIIC complex"/>
    <property type="evidence" value="ECO:0007669"/>
    <property type="project" value="TreeGrafter"/>
</dbReference>
<accession>A0A6J3PXD3</accession>